<evidence type="ECO:0008006" key="2">
    <source>
        <dbReference type="Google" id="ProtNLM"/>
    </source>
</evidence>
<dbReference type="InterPro" id="IPR036909">
    <property type="entry name" value="Cyt_c-like_dom_sf"/>
</dbReference>
<name>A0A6S6SQ50_9BACT</name>
<protein>
    <recommendedName>
        <fullName evidence="2">Cytochrome c domain-containing protein</fullName>
    </recommendedName>
</protein>
<accession>A0A6S6SQ50</accession>
<gene>
    <name evidence="1" type="ORF">HELGO_WM14074</name>
</gene>
<dbReference type="GO" id="GO:0009055">
    <property type="term" value="F:electron transfer activity"/>
    <property type="evidence" value="ECO:0007669"/>
    <property type="project" value="InterPro"/>
</dbReference>
<dbReference type="EMBL" id="CACVAX010000016">
    <property type="protein sequence ID" value="CAA6807130.1"/>
    <property type="molecule type" value="Genomic_DNA"/>
</dbReference>
<organism evidence="1">
    <name type="scientific">uncultured Sulfurovum sp</name>
    <dbReference type="NCBI Taxonomy" id="269237"/>
    <lineage>
        <taxon>Bacteria</taxon>
        <taxon>Pseudomonadati</taxon>
        <taxon>Campylobacterota</taxon>
        <taxon>Epsilonproteobacteria</taxon>
        <taxon>Campylobacterales</taxon>
        <taxon>Sulfurovaceae</taxon>
        <taxon>Sulfurovum</taxon>
        <taxon>environmental samples</taxon>
    </lineage>
</organism>
<proteinExistence type="predicted"/>
<dbReference type="SUPFAM" id="SSF46626">
    <property type="entry name" value="Cytochrome c"/>
    <property type="match status" value="1"/>
</dbReference>
<sequence length="122" mass="12859">MNVHNKLFLIGYGLTLSLALVGCGGGSSSTSTPSDSTNTPTPTLPIEYKADAGRLLGSQCAQCHGTNGVSVNSWDSIAGESDLADEIFDDEPIMTAQAHGYTSEEITLIGNWLKTLTHNEND</sequence>
<reference evidence="1" key="1">
    <citation type="submission" date="2020-01" db="EMBL/GenBank/DDBJ databases">
        <authorList>
            <person name="Meier V. D."/>
            <person name="Meier V D."/>
        </authorList>
    </citation>
    <scope>NUCLEOTIDE SEQUENCE</scope>
    <source>
        <strain evidence="1">HLG_WM_MAG_04</strain>
    </source>
</reference>
<dbReference type="AlphaFoldDB" id="A0A6S6SQ50"/>
<dbReference type="GO" id="GO:0020037">
    <property type="term" value="F:heme binding"/>
    <property type="evidence" value="ECO:0007669"/>
    <property type="project" value="InterPro"/>
</dbReference>
<dbReference type="PROSITE" id="PS51257">
    <property type="entry name" value="PROKAR_LIPOPROTEIN"/>
    <property type="match status" value="1"/>
</dbReference>
<evidence type="ECO:0000313" key="1">
    <source>
        <dbReference type="EMBL" id="CAA6807130.1"/>
    </source>
</evidence>